<sequence length="107" mass="11662">MIILLRPPDNGGLSQIGPFIIGPSVSLLFDQATTPVSIKWLLRVDDFVTDTLYTCELLSHAKSSSTIAPHIRYASSKNGIIDFSINTIISGGFLNLFITNNESHNIS</sequence>
<name>A0A0F9EBC5_9ZZZZ</name>
<protein>
    <submittedName>
        <fullName evidence="1">Uncharacterized protein</fullName>
    </submittedName>
</protein>
<gene>
    <name evidence="1" type="ORF">LCGC14_2387700</name>
</gene>
<comment type="caution">
    <text evidence="1">The sequence shown here is derived from an EMBL/GenBank/DDBJ whole genome shotgun (WGS) entry which is preliminary data.</text>
</comment>
<accession>A0A0F9EBC5</accession>
<proteinExistence type="predicted"/>
<dbReference type="EMBL" id="LAZR01035558">
    <property type="protein sequence ID" value="KKL27186.1"/>
    <property type="molecule type" value="Genomic_DNA"/>
</dbReference>
<organism evidence="1">
    <name type="scientific">marine sediment metagenome</name>
    <dbReference type="NCBI Taxonomy" id="412755"/>
    <lineage>
        <taxon>unclassified sequences</taxon>
        <taxon>metagenomes</taxon>
        <taxon>ecological metagenomes</taxon>
    </lineage>
</organism>
<reference evidence="1" key="1">
    <citation type="journal article" date="2015" name="Nature">
        <title>Complex archaea that bridge the gap between prokaryotes and eukaryotes.</title>
        <authorList>
            <person name="Spang A."/>
            <person name="Saw J.H."/>
            <person name="Jorgensen S.L."/>
            <person name="Zaremba-Niedzwiedzka K."/>
            <person name="Martijn J."/>
            <person name="Lind A.E."/>
            <person name="van Eijk R."/>
            <person name="Schleper C."/>
            <person name="Guy L."/>
            <person name="Ettema T.J."/>
        </authorList>
    </citation>
    <scope>NUCLEOTIDE SEQUENCE</scope>
</reference>
<dbReference type="AlphaFoldDB" id="A0A0F9EBC5"/>
<evidence type="ECO:0000313" key="1">
    <source>
        <dbReference type="EMBL" id="KKL27186.1"/>
    </source>
</evidence>